<proteinExistence type="predicted"/>
<sequence>MKKPKPANLSQVIHILKRGQWDAFNYSELNRLIATYGKDQAHYSAEQRPYVVMDVNQSLLSLDIADIIFAYQLEQLRFNHRPEQLAQALRQDIAISNFSQQFNNQNGQATNIEVLVHDIVESYQWIYQQYQGFQGQQSLAQIKLNPHYENFISKMRFLYAAIADRDGEQIALLWRINLLYGFHQDDIDEILKQAMQWQKSAAIEQLTWTSPASLSGQTGRVTIRWHNGLRVFAEMRDLIQSLQAHGFDVYICDSVPIDILKALLSNPEFGFNIPESNLIGIEPRRDQQQRIMLQSLHHANLPYGKAKSQFIQKILIARYGYSPILMVGNGLKDQDLLTDFPDTQKILLINWLRDPNSAIGRMAQLAFAQYGQENGRYLLQGLDANVGAFIASPKSIRYGQSTRQAFQ</sequence>
<keyword evidence="2" id="KW-1185">Reference proteome</keyword>
<protein>
    <submittedName>
        <fullName evidence="1">Uncharacterized protein</fullName>
    </submittedName>
</protein>
<dbReference type="Gene3D" id="3.40.50.1000">
    <property type="entry name" value="HAD superfamily/HAD-like"/>
    <property type="match status" value="1"/>
</dbReference>
<dbReference type="AlphaFoldDB" id="A0A1B2M3S6"/>
<dbReference type="InterPro" id="IPR036412">
    <property type="entry name" value="HAD-like_sf"/>
</dbReference>
<evidence type="ECO:0000313" key="2">
    <source>
        <dbReference type="Proteomes" id="UP000093391"/>
    </source>
</evidence>
<dbReference type="KEGG" id="ala:BFG52_03645"/>
<dbReference type="InterPro" id="IPR023214">
    <property type="entry name" value="HAD_sf"/>
</dbReference>
<gene>
    <name evidence="1" type="ORF">BFG52_03645</name>
</gene>
<name>A0A1B2M3S6_9GAMM</name>
<dbReference type="STRING" id="1789224.BFG52_03645"/>
<dbReference type="Proteomes" id="UP000093391">
    <property type="component" value="Chromosome"/>
</dbReference>
<evidence type="ECO:0000313" key="1">
    <source>
        <dbReference type="EMBL" id="AOA59857.1"/>
    </source>
</evidence>
<reference evidence="1 2" key="1">
    <citation type="submission" date="2016-08" db="EMBL/GenBank/DDBJ databases">
        <authorList>
            <person name="Seilhamer J.J."/>
        </authorList>
    </citation>
    <scope>NUCLEOTIDE SEQUENCE [LARGE SCALE GENOMIC DNA]</scope>
    <source>
        <strain evidence="1 2">BRTC-1</strain>
    </source>
</reference>
<dbReference type="Gene3D" id="1.20.1440.320">
    <property type="match status" value="1"/>
</dbReference>
<dbReference type="SUPFAM" id="SSF56784">
    <property type="entry name" value="HAD-like"/>
    <property type="match status" value="1"/>
</dbReference>
<accession>A0A1B2M3S6</accession>
<dbReference type="EMBL" id="CP016895">
    <property type="protein sequence ID" value="AOA59857.1"/>
    <property type="molecule type" value="Genomic_DNA"/>
</dbReference>
<organism evidence="1 2">
    <name type="scientific">Acinetobacter larvae</name>
    <dbReference type="NCBI Taxonomy" id="1789224"/>
    <lineage>
        <taxon>Bacteria</taxon>
        <taxon>Pseudomonadati</taxon>
        <taxon>Pseudomonadota</taxon>
        <taxon>Gammaproteobacteria</taxon>
        <taxon>Moraxellales</taxon>
        <taxon>Moraxellaceae</taxon>
        <taxon>Acinetobacter</taxon>
    </lineage>
</organism>